<dbReference type="Gene3D" id="3.40.50.620">
    <property type="entry name" value="HUPs"/>
    <property type="match status" value="1"/>
</dbReference>
<protein>
    <recommendedName>
        <fullName evidence="9">7-cyano-7-deazaguanine synthase</fullName>
        <ecNumber evidence="9">6.3.4.20</ecNumber>
    </recommendedName>
</protein>
<reference evidence="11 12" key="1">
    <citation type="submission" date="2020-02" db="EMBL/GenBank/DDBJ databases">
        <title>Comparative genome analysis reveals the metabolism and evolution of the thermophilic archaeal genus Metallosphaera.</title>
        <authorList>
            <person name="Jiang C."/>
        </authorList>
    </citation>
    <scope>NUCLEOTIDE SEQUENCE [LARGE SCALE GENOMIC DNA]</scope>
    <source>
        <strain evidence="11 12">Ric-A</strain>
    </source>
</reference>
<evidence type="ECO:0000256" key="4">
    <source>
        <dbReference type="ARBA" id="ARBA00022741"/>
    </source>
</evidence>
<evidence type="ECO:0000256" key="6">
    <source>
        <dbReference type="ARBA" id="ARBA00022840"/>
    </source>
</evidence>
<evidence type="ECO:0000313" key="12">
    <source>
        <dbReference type="Proteomes" id="UP000509301"/>
    </source>
</evidence>
<keyword evidence="5" id="KW-0862">Zinc</keyword>
<comment type="similarity">
    <text evidence="8">Belongs to the QueC family.</text>
</comment>
<evidence type="ECO:0000313" key="11">
    <source>
        <dbReference type="EMBL" id="QKQ99235.1"/>
    </source>
</evidence>
<evidence type="ECO:0000256" key="1">
    <source>
        <dbReference type="ARBA" id="ARBA00005061"/>
    </source>
</evidence>
<gene>
    <name evidence="11" type="ORF">GWK48_01435</name>
</gene>
<evidence type="ECO:0000256" key="9">
    <source>
        <dbReference type="ARBA" id="ARBA00039149"/>
    </source>
</evidence>
<evidence type="ECO:0000256" key="5">
    <source>
        <dbReference type="ARBA" id="ARBA00022833"/>
    </source>
</evidence>
<keyword evidence="6" id="KW-0067">ATP-binding</keyword>
<dbReference type="KEGG" id="mten:GWK48_01435"/>
<dbReference type="GO" id="GO:0016874">
    <property type="term" value="F:ligase activity"/>
    <property type="evidence" value="ECO:0007669"/>
    <property type="project" value="UniProtKB-KW"/>
</dbReference>
<dbReference type="GeneID" id="55640567"/>
<dbReference type="Proteomes" id="UP000509301">
    <property type="component" value="Chromosome"/>
</dbReference>
<dbReference type="InterPro" id="IPR018317">
    <property type="entry name" value="QueC"/>
</dbReference>
<organism evidence="11 12">
    <name type="scientific">Metallosphaera tengchongensis</name>
    <dbReference type="NCBI Taxonomy" id="1532350"/>
    <lineage>
        <taxon>Archaea</taxon>
        <taxon>Thermoproteota</taxon>
        <taxon>Thermoprotei</taxon>
        <taxon>Sulfolobales</taxon>
        <taxon>Sulfolobaceae</taxon>
        <taxon>Metallosphaera</taxon>
    </lineage>
</organism>
<accession>A0A6N0NR66</accession>
<keyword evidence="12" id="KW-1185">Reference proteome</keyword>
<dbReference type="EMBL" id="CP049074">
    <property type="protein sequence ID" value="QKQ99235.1"/>
    <property type="molecule type" value="Genomic_DNA"/>
</dbReference>
<dbReference type="OrthoDB" id="6532at2157"/>
<keyword evidence="4" id="KW-0547">Nucleotide-binding</keyword>
<evidence type="ECO:0000256" key="10">
    <source>
        <dbReference type="ARBA" id="ARBA00047890"/>
    </source>
</evidence>
<dbReference type="RefSeq" id="WP_174628937.1">
    <property type="nucleotide sequence ID" value="NZ_CP049074.1"/>
</dbReference>
<keyword evidence="2" id="KW-0436">Ligase</keyword>
<dbReference type="Pfam" id="PF06508">
    <property type="entry name" value="QueC"/>
    <property type="match status" value="1"/>
</dbReference>
<evidence type="ECO:0000256" key="3">
    <source>
        <dbReference type="ARBA" id="ARBA00022723"/>
    </source>
</evidence>
<dbReference type="EC" id="6.3.4.20" evidence="9"/>
<evidence type="ECO:0000256" key="2">
    <source>
        <dbReference type="ARBA" id="ARBA00022598"/>
    </source>
</evidence>
<comment type="catalytic activity">
    <reaction evidence="10">
        <text>7-carboxy-7-carbaguanine + NH4(+) + 2 ATP = 7-cyano-7-carbaguanine + 2 AMP + 2 diphosphate + 2 H(+)</text>
        <dbReference type="Rhea" id="RHEA:27982"/>
        <dbReference type="ChEBI" id="CHEBI:15378"/>
        <dbReference type="ChEBI" id="CHEBI:28938"/>
        <dbReference type="ChEBI" id="CHEBI:30616"/>
        <dbReference type="ChEBI" id="CHEBI:33019"/>
        <dbReference type="ChEBI" id="CHEBI:45075"/>
        <dbReference type="ChEBI" id="CHEBI:61036"/>
        <dbReference type="ChEBI" id="CHEBI:456215"/>
        <dbReference type="EC" id="6.3.4.20"/>
    </reaction>
</comment>
<comment type="pathway">
    <text evidence="1">Purine metabolism; 7-cyano-7-deazaguanine biosynthesis.</text>
</comment>
<dbReference type="SUPFAM" id="SSF52402">
    <property type="entry name" value="Adenine nucleotide alpha hydrolases-like"/>
    <property type="match status" value="1"/>
</dbReference>
<evidence type="ECO:0000256" key="7">
    <source>
        <dbReference type="ARBA" id="ARBA00037768"/>
    </source>
</evidence>
<dbReference type="AlphaFoldDB" id="A0A6N0NR66"/>
<proteinExistence type="inferred from homology"/>
<dbReference type="PANTHER" id="PTHR42914">
    <property type="entry name" value="7-CYANO-7-DEAZAGUANINE SYNTHASE"/>
    <property type="match status" value="1"/>
</dbReference>
<evidence type="ECO:0000256" key="8">
    <source>
        <dbReference type="ARBA" id="ARBA00037993"/>
    </source>
</evidence>
<comment type="function">
    <text evidence="7">Catalyzes the ATP-dependent conversion of 7-carboxy-7-deazaguanine (CDG) to 7-cyano-7-deazaguanine (preQ(0)).</text>
</comment>
<dbReference type="GO" id="GO:0005524">
    <property type="term" value="F:ATP binding"/>
    <property type="evidence" value="ECO:0007669"/>
    <property type="project" value="UniProtKB-KW"/>
</dbReference>
<dbReference type="InterPro" id="IPR014729">
    <property type="entry name" value="Rossmann-like_a/b/a_fold"/>
</dbReference>
<dbReference type="PANTHER" id="PTHR42914:SF1">
    <property type="entry name" value="7-CYANO-7-DEAZAGUANINE SYNTHASE"/>
    <property type="match status" value="1"/>
</dbReference>
<keyword evidence="3" id="KW-0479">Metal-binding</keyword>
<dbReference type="GO" id="GO:0046872">
    <property type="term" value="F:metal ion binding"/>
    <property type="evidence" value="ECO:0007669"/>
    <property type="project" value="UniProtKB-KW"/>
</dbReference>
<sequence>MKSLFLVSGGLDSTSGMYRFKHVEYDCLHVNYGQRAYMEQSKFVKLHCRRLGKRLIEVDLKEMGKMFRRNEVFQLHEPIRHRNAVLLPLAIVYASEKGYSSVYVFTVSEECKYESNKPQVLNLMRRLADTLNTRLVFPFLGFSKALVLKVGISHGMNPFETYSCILGHKTHCGKCSQCEARKLAFQEARIPDKTRYLS</sequence>
<name>A0A6N0NR66_9CREN</name>